<organism evidence="2 3">
    <name type="scientific">Apiospora saccharicola</name>
    <dbReference type="NCBI Taxonomy" id="335842"/>
    <lineage>
        <taxon>Eukaryota</taxon>
        <taxon>Fungi</taxon>
        <taxon>Dikarya</taxon>
        <taxon>Ascomycota</taxon>
        <taxon>Pezizomycotina</taxon>
        <taxon>Sordariomycetes</taxon>
        <taxon>Xylariomycetidae</taxon>
        <taxon>Amphisphaeriales</taxon>
        <taxon>Apiosporaceae</taxon>
        <taxon>Apiospora</taxon>
    </lineage>
</organism>
<evidence type="ECO:0000313" key="2">
    <source>
        <dbReference type="EMBL" id="KAK8071782.1"/>
    </source>
</evidence>
<evidence type="ECO:0000313" key="3">
    <source>
        <dbReference type="Proteomes" id="UP001446871"/>
    </source>
</evidence>
<dbReference type="EMBL" id="JAQQWM010000003">
    <property type="protein sequence ID" value="KAK8071782.1"/>
    <property type="molecule type" value="Genomic_DNA"/>
</dbReference>
<keyword evidence="3" id="KW-1185">Reference proteome</keyword>
<evidence type="ECO:0000256" key="1">
    <source>
        <dbReference type="SAM" id="MobiDB-lite"/>
    </source>
</evidence>
<proteinExistence type="predicted"/>
<protein>
    <submittedName>
        <fullName evidence="2">Uncharacterized protein</fullName>
    </submittedName>
</protein>
<comment type="caution">
    <text evidence="2">The sequence shown here is derived from an EMBL/GenBank/DDBJ whole genome shotgun (WGS) entry which is preliminary data.</text>
</comment>
<sequence length="68" mass="7260">MANKGNNKEKPSKGGEGDTSNSPGDDIDMDDDLKLVMEIIRRLPSQDVKNPNWNNIGAKCGKSGSAAE</sequence>
<accession>A0ABR1VLQ2</accession>
<feature type="region of interest" description="Disordered" evidence="1">
    <location>
        <begin position="1"/>
        <end position="32"/>
    </location>
</feature>
<reference evidence="2 3" key="1">
    <citation type="submission" date="2023-01" db="EMBL/GenBank/DDBJ databases">
        <title>Analysis of 21 Apiospora genomes using comparative genomics revels a genus with tremendous synthesis potential of carbohydrate active enzymes and secondary metabolites.</title>
        <authorList>
            <person name="Sorensen T."/>
        </authorList>
    </citation>
    <scope>NUCLEOTIDE SEQUENCE [LARGE SCALE GENOMIC DNA]</scope>
    <source>
        <strain evidence="2 3">CBS 83171</strain>
    </source>
</reference>
<dbReference type="Proteomes" id="UP001446871">
    <property type="component" value="Unassembled WGS sequence"/>
</dbReference>
<feature type="region of interest" description="Disordered" evidence="1">
    <location>
        <begin position="44"/>
        <end position="68"/>
    </location>
</feature>
<name>A0ABR1VLQ2_9PEZI</name>
<feature type="compositionally biased region" description="Basic and acidic residues" evidence="1">
    <location>
        <begin position="1"/>
        <end position="16"/>
    </location>
</feature>
<gene>
    <name evidence="2" type="ORF">PG996_005130</name>
</gene>